<dbReference type="PANTHER" id="PTHR10625">
    <property type="entry name" value="HISTONE DEACETYLASE HDAC1-RELATED"/>
    <property type="match status" value="1"/>
</dbReference>
<dbReference type="GO" id="GO:0180032">
    <property type="term" value="F:histone H4K5 deacetylase activity, hydrolytic mechanism"/>
    <property type="evidence" value="ECO:0007669"/>
    <property type="project" value="EnsemblFungi"/>
</dbReference>
<keyword evidence="6" id="KW-0805">Transcription regulation</keyword>
<evidence type="ECO:0000256" key="9">
    <source>
        <dbReference type="ARBA" id="ARBA00061569"/>
    </source>
</evidence>
<dbReference type="GO" id="GO:0031078">
    <property type="term" value="F:histone H3K14 deacetylase activity, hydrolytic mechanism"/>
    <property type="evidence" value="ECO:0007669"/>
    <property type="project" value="EnsemblFungi"/>
</dbReference>
<dbReference type="PRINTS" id="PR01270">
    <property type="entry name" value="HDASUPER"/>
</dbReference>
<dbReference type="GO" id="GO:0180033">
    <property type="term" value="F:histone H4K8 deacetylase activity, hydrolytic mechanism"/>
    <property type="evidence" value="ECO:0007669"/>
    <property type="project" value="EnsemblFungi"/>
</dbReference>
<evidence type="ECO:0000256" key="4">
    <source>
        <dbReference type="ARBA" id="ARBA00022801"/>
    </source>
</evidence>
<protein>
    <recommendedName>
        <fullName evidence="2">histone deacetylase</fullName>
        <ecNumber evidence="2">3.5.1.98</ecNumber>
    </recommendedName>
</protein>
<dbReference type="InParanoid" id="U5HDW2"/>
<dbReference type="InterPro" id="IPR037138">
    <property type="entry name" value="His_deacetylse_dom_sf"/>
</dbReference>
<accession>U5HDW2</accession>
<dbReference type="AlphaFoldDB" id="U5HDW2"/>
<keyword evidence="5" id="KW-0156">Chromatin regulator</keyword>
<dbReference type="EnsemblFungi" id="MVLG_05319T0">
    <property type="protein sequence ID" value="MVLG_05319T0"/>
    <property type="gene ID" value="MVLG_05319"/>
</dbReference>
<feature type="compositionally biased region" description="Basic and acidic residues" evidence="10">
    <location>
        <begin position="536"/>
        <end position="545"/>
    </location>
</feature>
<dbReference type="GO" id="GO:0140937">
    <property type="term" value="F:histone H4K12 deacetylase activity, hydrolytic mechanism"/>
    <property type="evidence" value="ECO:0007669"/>
    <property type="project" value="EnsemblFungi"/>
</dbReference>
<dbReference type="GO" id="GO:0032129">
    <property type="term" value="F:histone H3K9 deacetylase activity, hydrolytic mechanism"/>
    <property type="evidence" value="ECO:0007669"/>
    <property type="project" value="EnsemblFungi"/>
</dbReference>
<evidence type="ECO:0000256" key="2">
    <source>
        <dbReference type="ARBA" id="ARBA00012111"/>
    </source>
</evidence>
<reference evidence="12 14" key="3">
    <citation type="journal article" date="2015" name="BMC Genomics">
        <title>Sex and parasites: genomic and transcriptomic analysis of Microbotryum lychnidis-dioicae, the biotrophic and plant-castrating anther smut fungus.</title>
        <authorList>
            <person name="Perlin M.H."/>
            <person name="Amselem J."/>
            <person name="Fontanillas E."/>
            <person name="Toh S.S."/>
            <person name="Chen Z."/>
            <person name="Goldberg J."/>
            <person name="Duplessis S."/>
            <person name="Henrissat B."/>
            <person name="Young S."/>
            <person name="Zeng Q."/>
            <person name="Aguileta G."/>
            <person name="Petit E."/>
            <person name="Badouin H."/>
            <person name="Andrews J."/>
            <person name="Razeeq D."/>
            <person name="Gabaldon T."/>
            <person name="Quesneville H."/>
            <person name="Giraud T."/>
            <person name="Hood M.E."/>
            <person name="Schultz D.J."/>
            <person name="Cuomo C.A."/>
        </authorList>
    </citation>
    <scope>NUCLEOTIDE SEQUENCE [LARGE SCALE GENOMIC DNA]</scope>
    <source>
        <strain evidence="14">p1A1 Lamole</strain>
        <strain evidence="12">P1A1 Lamole</strain>
    </source>
</reference>
<dbReference type="OMA" id="RCHTDEY"/>
<dbReference type="OrthoDB" id="1918432at2759"/>
<keyword evidence="14" id="KW-1185">Reference proteome</keyword>
<evidence type="ECO:0000313" key="14">
    <source>
        <dbReference type="Proteomes" id="UP000017200"/>
    </source>
</evidence>
<keyword evidence="4" id="KW-0378">Hydrolase</keyword>
<evidence type="ECO:0000256" key="5">
    <source>
        <dbReference type="ARBA" id="ARBA00022853"/>
    </source>
</evidence>
<feature type="region of interest" description="Disordered" evidence="10">
    <location>
        <begin position="453"/>
        <end position="491"/>
    </location>
</feature>
<reference evidence="12" key="2">
    <citation type="submission" date="2010-11" db="EMBL/GenBank/DDBJ databases">
        <authorList>
            <consortium name="The Broad Institute Genome Sequencing Platform"/>
            <person name="Earl A."/>
            <person name="Ward D."/>
            <person name="Feldgarden M."/>
            <person name="Gevers D."/>
            <person name="Butler R."/>
            <person name="Young S.K."/>
            <person name="Zeng Q."/>
            <person name="Gargeya S."/>
            <person name="Fitzgerald M."/>
            <person name="Haas B."/>
            <person name="Abouelleil A."/>
            <person name="Alvarado L."/>
            <person name="Arachchi H.M."/>
            <person name="Berlin A."/>
            <person name="Brown A."/>
            <person name="Chapman S.B."/>
            <person name="Chen Z."/>
            <person name="Dunbar C."/>
            <person name="Freedman E."/>
            <person name="Gearin G."/>
            <person name="Gellesch M."/>
            <person name="Goldberg J."/>
            <person name="Griggs A."/>
            <person name="Gujja S."/>
            <person name="Heilman E."/>
            <person name="Heiman D."/>
            <person name="Howarth C."/>
            <person name="Larson L."/>
            <person name="Lui A."/>
            <person name="MacDonald P.J.P."/>
            <person name="Mehta T."/>
            <person name="Montmayeur A."/>
            <person name="Murphy C."/>
            <person name="Neiman D."/>
            <person name="Pearson M."/>
            <person name="Priest M."/>
            <person name="Roberts A."/>
            <person name="Saif S."/>
            <person name="Shea T."/>
            <person name="Shenoy N."/>
            <person name="Sisk P."/>
            <person name="Stolte C."/>
            <person name="Sykes S."/>
            <person name="White J."/>
            <person name="Yandava C."/>
            <person name="Wortman J."/>
            <person name="Nusbaum C."/>
            <person name="Birren B."/>
        </authorList>
    </citation>
    <scope>NUCLEOTIDE SEQUENCE</scope>
    <source>
        <strain evidence="12">P1A1 Lamole</strain>
    </source>
</reference>
<dbReference type="GO" id="GO:0070210">
    <property type="term" value="C:Rpd3L-Expanded complex"/>
    <property type="evidence" value="ECO:0007669"/>
    <property type="project" value="EnsemblFungi"/>
</dbReference>
<feature type="region of interest" description="Disordered" evidence="10">
    <location>
        <begin position="526"/>
        <end position="545"/>
    </location>
</feature>
<dbReference type="HOGENOM" id="CLU_007727_7_0_1"/>
<comment type="subcellular location">
    <subcellularLocation>
        <location evidence="1">Nucleus</location>
    </subcellularLocation>
</comment>
<evidence type="ECO:0000256" key="10">
    <source>
        <dbReference type="SAM" id="MobiDB-lite"/>
    </source>
</evidence>
<dbReference type="InterPro" id="IPR003084">
    <property type="entry name" value="HDAC_I/II"/>
</dbReference>
<dbReference type="GO" id="GO:0034739">
    <property type="term" value="F:histone H4K16 deacetylase activity, hydrolytic mechanism"/>
    <property type="evidence" value="ECO:0007669"/>
    <property type="project" value="EnsemblFungi"/>
</dbReference>
<organism evidence="12">
    <name type="scientific">Microbotryum lychnidis-dioicae (strain p1A1 Lamole / MvSl-1064)</name>
    <name type="common">Anther smut fungus</name>
    <dbReference type="NCBI Taxonomy" id="683840"/>
    <lineage>
        <taxon>Eukaryota</taxon>
        <taxon>Fungi</taxon>
        <taxon>Dikarya</taxon>
        <taxon>Basidiomycota</taxon>
        <taxon>Pucciniomycotina</taxon>
        <taxon>Microbotryomycetes</taxon>
        <taxon>Microbotryales</taxon>
        <taxon>Microbotryaceae</taxon>
        <taxon>Microbotryum</taxon>
    </lineage>
</organism>
<evidence type="ECO:0000259" key="11">
    <source>
        <dbReference type="Pfam" id="PF00850"/>
    </source>
</evidence>
<feature type="domain" description="Histone deacetylase" evidence="11">
    <location>
        <begin position="38"/>
        <end position="326"/>
    </location>
</feature>
<gene>
    <name evidence="12" type="ORF">MVLG_05319</name>
</gene>
<evidence type="ECO:0000256" key="8">
    <source>
        <dbReference type="ARBA" id="ARBA00023242"/>
    </source>
</evidence>
<evidence type="ECO:0000313" key="13">
    <source>
        <dbReference type="EnsemblFungi" id="MVLG_05319T0"/>
    </source>
</evidence>
<dbReference type="Pfam" id="PF00850">
    <property type="entry name" value="Hist_deacetyl"/>
    <property type="match status" value="1"/>
</dbReference>
<dbReference type="PRINTS" id="PR01271">
    <property type="entry name" value="HISDACETLASE"/>
</dbReference>
<dbReference type="SUPFAM" id="SSF52768">
    <property type="entry name" value="Arginase/deacetylase"/>
    <property type="match status" value="1"/>
</dbReference>
<feature type="compositionally biased region" description="Basic and acidic residues" evidence="10">
    <location>
        <begin position="417"/>
        <end position="426"/>
    </location>
</feature>
<dbReference type="EC" id="3.5.1.98" evidence="2"/>
<dbReference type="FunFam" id="3.40.800.20:FF:000001">
    <property type="entry name" value="Histone deacetylase"/>
    <property type="match status" value="1"/>
</dbReference>
<keyword evidence="3" id="KW-0678">Repressor</keyword>
<dbReference type="InterPro" id="IPR023801">
    <property type="entry name" value="His_deacetylse_dom"/>
</dbReference>
<dbReference type="GO" id="GO:0032221">
    <property type="term" value="C:Rpd3S complex"/>
    <property type="evidence" value="ECO:0007669"/>
    <property type="project" value="EnsemblFungi"/>
</dbReference>
<dbReference type="PANTHER" id="PTHR10625:SF2">
    <property type="entry name" value="HISTONE DEACETYLASE"/>
    <property type="match status" value="1"/>
</dbReference>
<feature type="compositionally biased region" description="Acidic residues" evidence="10">
    <location>
        <begin position="476"/>
        <end position="486"/>
    </location>
</feature>
<dbReference type="Proteomes" id="UP000017200">
    <property type="component" value="Unassembled WGS sequence"/>
</dbReference>
<dbReference type="EMBL" id="GL541712">
    <property type="protein sequence ID" value="KDE04218.1"/>
    <property type="molecule type" value="Genomic_DNA"/>
</dbReference>
<comment type="similarity">
    <text evidence="9">Belongs to the histone deacetylase family. HD Type 1 subfamily.</text>
</comment>
<evidence type="ECO:0000256" key="1">
    <source>
        <dbReference type="ARBA" id="ARBA00004123"/>
    </source>
</evidence>
<keyword evidence="7" id="KW-0804">Transcription</keyword>
<dbReference type="STRING" id="683840.U5HDW2"/>
<feature type="region of interest" description="Disordered" evidence="10">
    <location>
        <begin position="417"/>
        <end position="437"/>
    </location>
</feature>
<keyword evidence="8" id="KW-0539">Nucleus</keyword>
<dbReference type="GO" id="GO:0031507">
    <property type="term" value="P:heterochromatin formation"/>
    <property type="evidence" value="ECO:0007669"/>
    <property type="project" value="TreeGrafter"/>
</dbReference>
<name>U5HDW2_USTV1</name>
<evidence type="ECO:0000313" key="12">
    <source>
        <dbReference type="EMBL" id="KDE04218.1"/>
    </source>
</evidence>
<dbReference type="Gene3D" id="3.40.800.20">
    <property type="entry name" value="Histone deacetylase domain"/>
    <property type="match status" value="1"/>
</dbReference>
<dbReference type="InterPro" id="IPR000286">
    <property type="entry name" value="HDACs"/>
</dbReference>
<reference evidence="14" key="1">
    <citation type="submission" date="2010-11" db="EMBL/GenBank/DDBJ databases">
        <title>The genome sequence of Microbotryum violaceum strain p1A1 Lamole.</title>
        <authorList>
            <person name="Cuomo C."/>
            <person name="Perlin M."/>
            <person name="Young S.K."/>
            <person name="Zeng Q."/>
            <person name="Gargeya S."/>
            <person name="Alvarado L."/>
            <person name="Berlin A."/>
            <person name="Chapman S.B."/>
            <person name="Chen Z."/>
            <person name="Freedman E."/>
            <person name="Gellesch M."/>
            <person name="Goldberg J."/>
            <person name="Griggs A."/>
            <person name="Gujja S."/>
            <person name="Heilman E."/>
            <person name="Heiman D."/>
            <person name="Howarth C."/>
            <person name="Mehta T."/>
            <person name="Neiman D."/>
            <person name="Pearson M."/>
            <person name="Roberts A."/>
            <person name="Saif S."/>
            <person name="Shea T."/>
            <person name="Shenoy N."/>
            <person name="Sisk P."/>
            <person name="Stolte C."/>
            <person name="Sykes S."/>
            <person name="White J."/>
            <person name="Yandava C."/>
            <person name="Haas B."/>
            <person name="Nusbaum C."/>
            <person name="Birren B."/>
        </authorList>
    </citation>
    <scope>NUCLEOTIDE SEQUENCE [LARGE SCALE GENOMIC DNA]</scope>
    <source>
        <strain evidence="14">p1A1 Lamole</strain>
    </source>
</reference>
<dbReference type="InterPro" id="IPR023696">
    <property type="entry name" value="Ureohydrolase_dom_sf"/>
</dbReference>
<sequence>MLTERNSNGNMTSAPVSKRRVAYFHDEDVGAYAYSMVHPMKPHRVTMAHNLVVNYGLDKHMDMIRPTRATAHEMTRFHTDEFIDMLSRVTPDLVEEMTCRGTRFLIGEDCPAFEGLFEFCSISAGGSLSAARRLTDAKADIALNWAGGLHHAKKREASGFCYINDIVLAILELLRYHARVLYIDIDVHHGDGVEEAFFTTDRVMTASFHKFGDFFPGTGALNDRGKGPGKGYSVNFPLKDGIDDQSYKAVFRPVMQAIMDWYRPGAVVLQCGADSLAEDKLGPFNLSMQGHADCVEFMRTFNVPLMILGGGGYTIRNVARTWAYETGVACGQVLSESLPYNDYFEYFGPEFKMNVPASNMENSNTPEYLETTKNAILENLRNMPFAPSAQMHAVPFDFDSDPGDSDSDLDVRISNRIRETQRHQDEGYVSSDEEGDSLQERYRKLSKSYITSLGSTARGEVSASRRKRAAHKGGDEENGMLDEEADNCAHETRRPKRTFFRMTPGKSGAGLMLDEPNRFLLGLGTLGSTSGSGSKAAEEWRRGVL</sequence>
<dbReference type="EMBL" id="AEIJ01000549">
    <property type="status" value="NOT_ANNOTATED_CDS"/>
    <property type="molecule type" value="Genomic_DNA"/>
</dbReference>
<dbReference type="GO" id="GO:0033698">
    <property type="term" value="C:Rpd3L complex"/>
    <property type="evidence" value="ECO:0007669"/>
    <property type="project" value="EnsemblFungi"/>
</dbReference>
<evidence type="ECO:0000256" key="3">
    <source>
        <dbReference type="ARBA" id="ARBA00022491"/>
    </source>
</evidence>
<evidence type="ECO:0000256" key="6">
    <source>
        <dbReference type="ARBA" id="ARBA00023015"/>
    </source>
</evidence>
<evidence type="ECO:0000256" key="7">
    <source>
        <dbReference type="ARBA" id="ARBA00023163"/>
    </source>
</evidence>
<proteinExistence type="inferred from homology"/>
<reference evidence="13" key="4">
    <citation type="submission" date="2015-06" db="UniProtKB">
        <authorList>
            <consortium name="EnsemblFungi"/>
        </authorList>
    </citation>
    <scope>IDENTIFICATION</scope>
</reference>
<dbReference type="FunCoup" id="U5HDW2">
    <property type="interactions" value="620"/>
</dbReference>